<dbReference type="NCBIfam" id="TIGR00086">
    <property type="entry name" value="smpB"/>
    <property type="match status" value="1"/>
</dbReference>
<dbReference type="AlphaFoldDB" id="A0A2G9YTB6"/>
<evidence type="ECO:0000313" key="4">
    <source>
        <dbReference type="EMBL" id="PIP22460.1"/>
    </source>
</evidence>
<comment type="caution">
    <text evidence="4">The sequence shown here is derived from an EMBL/GenBank/DDBJ whole genome shotgun (WGS) entry which is preliminary data.</text>
</comment>
<dbReference type="NCBIfam" id="NF003843">
    <property type="entry name" value="PRK05422.1"/>
    <property type="match status" value="1"/>
</dbReference>
<dbReference type="CDD" id="cd09294">
    <property type="entry name" value="SmpB"/>
    <property type="match status" value="1"/>
</dbReference>
<evidence type="ECO:0000256" key="3">
    <source>
        <dbReference type="HAMAP-Rule" id="MF_00023"/>
    </source>
</evidence>
<comment type="subcellular location">
    <subcellularLocation>
        <location evidence="3">Cytoplasm</location>
    </subcellularLocation>
    <text evidence="3">The tmRNA-SmpB complex associates with stalled 70S ribosomes.</text>
</comment>
<comment type="function">
    <text evidence="3">Required for rescue of stalled ribosomes mediated by trans-translation. Binds to transfer-messenger RNA (tmRNA), required for stable association of tmRNA with ribosomes. tmRNA and SmpB together mimic tRNA shape, replacing the anticodon stem-loop with SmpB. tmRNA is encoded by the ssrA gene; the 2 termini fold to resemble tRNA(Ala) and it encodes a 'tag peptide', a short internal open reading frame. During trans-translation Ala-aminoacylated tmRNA acts like a tRNA, entering the A-site of stalled ribosomes, displacing the stalled mRNA. The ribosome then switches to translate the ORF on the tmRNA; the nascent peptide is terminated with the 'tag peptide' encoded by the tmRNA and targeted for degradation. The ribosome is freed to recommence translation, which seems to be the essential function of trans-translation.</text>
</comment>
<dbReference type="EMBL" id="PCRN01000020">
    <property type="protein sequence ID" value="PIP22460.1"/>
    <property type="molecule type" value="Genomic_DNA"/>
</dbReference>
<protein>
    <recommendedName>
        <fullName evidence="3">SsrA-binding protein</fullName>
    </recommendedName>
    <alternativeName>
        <fullName evidence="3">Small protein B</fullName>
    </alternativeName>
</protein>
<dbReference type="Pfam" id="PF01668">
    <property type="entry name" value="SmpB"/>
    <property type="match status" value="1"/>
</dbReference>
<dbReference type="Gene3D" id="2.40.280.10">
    <property type="match status" value="1"/>
</dbReference>
<dbReference type="InterPro" id="IPR023620">
    <property type="entry name" value="SmpB"/>
</dbReference>
<keyword evidence="2 3" id="KW-0694">RNA-binding</keyword>
<dbReference type="InterPro" id="IPR000037">
    <property type="entry name" value="SsrA-bd_prot"/>
</dbReference>
<dbReference type="InterPro" id="IPR020081">
    <property type="entry name" value="SsrA-bd_prot_CS"/>
</dbReference>
<dbReference type="Proteomes" id="UP000229054">
    <property type="component" value="Unassembled WGS sequence"/>
</dbReference>
<gene>
    <name evidence="3" type="primary">smpB</name>
    <name evidence="4" type="ORF">COX38_00445</name>
</gene>
<name>A0A2G9YTB6_9BACT</name>
<reference evidence="4 5" key="1">
    <citation type="submission" date="2017-09" db="EMBL/GenBank/DDBJ databases">
        <title>Depth-based differentiation of microbial function through sediment-hosted aquifers and enrichment of novel symbionts in the deep terrestrial subsurface.</title>
        <authorList>
            <person name="Probst A.J."/>
            <person name="Ladd B."/>
            <person name="Jarett J.K."/>
            <person name="Geller-Mcgrath D.E."/>
            <person name="Sieber C.M."/>
            <person name="Emerson J.B."/>
            <person name="Anantharaman K."/>
            <person name="Thomas B.C."/>
            <person name="Malmstrom R."/>
            <person name="Stieglmeier M."/>
            <person name="Klingl A."/>
            <person name="Woyke T."/>
            <person name="Ryan C.M."/>
            <person name="Banfield J.F."/>
        </authorList>
    </citation>
    <scope>NUCLEOTIDE SEQUENCE [LARGE SCALE GENOMIC DNA]</scope>
    <source>
        <strain evidence="4">CG23_combo_of_CG06-09_8_20_14_all_39_25</strain>
    </source>
</reference>
<dbReference type="PANTHER" id="PTHR30308">
    <property type="entry name" value="TMRNA-BINDING COMPONENT OF TRANS-TRANSLATION TAGGING COMPLEX"/>
    <property type="match status" value="1"/>
</dbReference>
<evidence type="ECO:0000256" key="2">
    <source>
        <dbReference type="ARBA" id="ARBA00022884"/>
    </source>
</evidence>
<dbReference type="PANTHER" id="PTHR30308:SF2">
    <property type="entry name" value="SSRA-BINDING PROTEIN"/>
    <property type="match status" value="1"/>
</dbReference>
<accession>A0A2G9YTB6</accession>
<proteinExistence type="inferred from homology"/>
<dbReference type="GO" id="GO:0005829">
    <property type="term" value="C:cytosol"/>
    <property type="evidence" value="ECO:0007669"/>
    <property type="project" value="TreeGrafter"/>
</dbReference>
<sequence>MKVLAENKKAYFNYTVLEKYEAGISLIGQEVKSIKLGRVNLAGSYVVLKDEEIYLIGANIPPYQPKNAPADYFPERSRKLLLKKVEIKHLIGKAKQKGLTLIPLKLYTKNGKIKLEFGIAKGKKQFDKRESIKKREVEKEIRRALKM</sequence>
<keyword evidence="1 3" id="KW-0963">Cytoplasm</keyword>
<dbReference type="GO" id="GO:0070930">
    <property type="term" value="P:trans-translation-dependent protein tagging"/>
    <property type="evidence" value="ECO:0007669"/>
    <property type="project" value="TreeGrafter"/>
</dbReference>
<dbReference type="GO" id="GO:0070929">
    <property type="term" value="P:trans-translation"/>
    <property type="evidence" value="ECO:0007669"/>
    <property type="project" value="UniProtKB-UniRule"/>
</dbReference>
<evidence type="ECO:0000313" key="5">
    <source>
        <dbReference type="Proteomes" id="UP000229054"/>
    </source>
</evidence>
<organism evidence="4 5">
    <name type="scientific">Candidatus Nealsonbacteria bacterium CG23_combo_of_CG06-09_8_20_14_all_39_25</name>
    <dbReference type="NCBI Taxonomy" id="1974723"/>
    <lineage>
        <taxon>Bacteria</taxon>
        <taxon>Candidatus Nealsoniibacteriota</taxon>
    </lineage>
</organism>
<dbReference type="PROSITE" id="PS01317">
    <property type="entry name" value="SSRP"/>
    <property type="match status" value="1"/>
</dbReference>
<dbReference type="GO" id="GO:0003723">
    <property type="term" value="F:RNA binding"/>
    <property type="evidence" value="ECO:0007669"/>
    <property type="project" value="UniProtKB-UniRule"/>
</dbReference>
<dbReference type="SUPFAM" id="SSF74982">
    <property type="entry name" value="Small protein B (SmpB)"/>
    <property type="match status" value="1"/>
</dbReference>
<comment type="similarity">
    <text evidence="3">Belongs to the SmpB family.</text>
</comment>
<dbReference type="HAMAP" id="MF_00023">
    <property type="entry name" value="SmpB"/>
    <property type="match status" value="1"/>
</dbReference>
<evidence type="ECO:0000256" key="1">
    <source>
        <dbReference type="ARBA" id="ARBA00022490"/>
    </source>
</evidence>